<dbReference type="InterPro" id="IPR000504">
    <property type="entry name" value="RRM_dom"/>
</dbReference>
<dbReference type="EMBL" id="JASJQH010007011">
    <property type="protein sequence ID" value="KAK9720523.1"/>
    <property type="molecule type" value="Genomic_DNA"/>
</dbReference>
<gene>
    <name evidence="5" type="ORF">K7432_004103</name>
</gene>
<feature type="domain" description="RRM" evidence="4">
    <location>
        <begin position="128"/>
        <end position="206"/>
    </location>
</feature>
<accession>A0ABR2W5C4</accession>
<dbReference type="PANTHER" id="PTHR47640:SF11">
    <property type="entry name" value="RNA-BINDING PROTEIN 42"/>
    <property type="match status" value="1"/>
</dbReference>
<evidence type="ECO:0000313" key="5">
    <source>
        <dbReference type="EMBL" id="KAK9720523.1"/>
    </source>
</evidence>
<dbReference type="SMART" id="SM00360">
    <property type="entry name" value="RRM"/>
    <property type="match status" value="1"/>
</dbReference>
<evidence type="ECO:0000256" key="1">
    <source>
        <dbReference type="ARBA" id="ARBA00022884"/>
    </source>
</evidence>
<protein>
    <recommendedName>
        <fullName evidence="4">RRM domain-containing protein</fullName>
    </recommendedName>
</protein>
<evidence type="ECO:0000259" key="4">
    <source>
        <dbReference type="PROSITE" id="PS50102"/>
    </source>
</evidence>
<dbReference type="InterPro" id="IPR012677">
    <property type="entry name" value="Nucleotide-bd_a/b_plait_sf"/>
</dbReference>
<dbReference type="InterPro" id="IPR050825">
    <property type="entry name" value="RBM42_RBP45_47-like"/>
</dbReference>
<dbReference type="InterPro" id="IPR035979">
    <property type="entry name" value="RBD_domain_sf"/>
</dbReference>
<feature type="compositionally biased region" description="Polar residues" evidence="3">
    <location>
        <begin position="1"/>
        <end position="21"/>
    </location>
</feature>
<evidence type="ECO:0000313" key="6">
    <source>
        <dbReference type="Proteomes" id="UP001479436"/>
    </source>
</evidence>
<dbReference type="InterPro" id="IPR034215">
    <property type="entry name" value="RBM42_RRM"/>
</dbReference>
<dbReference type="CDD" id="cd12383">
    <property type="entry name" value="RRM_RBM42"/>
    <property type="match status" value="1"/>
</dbReference>
<comment type="caution">
    <text evidence="5">The sequence shown here is derived from an EMBL/GenBank/DDBJ whole genome shotgun (WGS) entry which is preliminary data.</text>
</comment>
<name>A0ABR2W5C4_9FUNG</name>
<keyword evidence="1 2" id="KW-0694">RNA-binding</keyword>
<sequence>MSNKRNADQLNSDTNYASSTAPVEGSVDPTAAQYGYSYDYSAYQGADPNYYSQYGYYPTSYYSSTAYTPSTSYYTPPSLPLGYDQGSYVPPEQQDKENSKKKKKAIYRAAAGEVWEDQTLGEWEDNDYRLFAGDLGNEVTEEMLEKAFSKYPSLLKVKVVRDKRSTKSKGYGFLSFHDPTDFAKAWKEMNGKYVGNRPIKLRKSTWKDRNMDVKRKKELSRRS</sequence>
<organism evidence="5 6">
    <name type="scientific">Basidiobolus ranarum</name>
    <dbReference type="NCBI Taxonomy" id="34480"/>
    <lineage>
        <taxon>Eukaryota</taxon>
        <taxon>Fungi</taxon>
        <taxon>Fungi incertae sedis</taxon>
        <taxon>Zoopagomycota</taxon>
        <taxon>Entomophthoromycotina</taxon>
        <taxon>Basidiobolomycetes</taxon>
        <taxon>Basidiobolales</taxon>
        <taxon>Basidiobolaceae</taxon>
        <taxon>Basidiobolus</taxon>
    </lineage>
</organism>
<dbReference type="PROSITE" id="PS50102">
    <property type="entry name" value="RRM"/>
    <property type="match status" value="1"/>
</dbReference>
<keyword evidence="6" id="KW-1185">Reference proteome</keyword>
<evidence type="ECO:0000256" key="3">
    <source>
        <dbReference type="SAM" id="MobiDB-lite"/>
    </source>
</evidence>
<dbReference type="SUPFAM" id="SSF54928">
    <property type="entry name" value="RNA-binding domain, RBD"/>
    <property type="match status" value="1"/>
</dbReference>
<feature type="region of interest" description="Disordered" evidence="3">
    <location>
        <begin position="1"/>
        <end position="29"/>
    </location>
</feature>
<dbReference type="PANTHER" id="PTHR47640">
    <property type="entry name" value="TRNA SELENOCYSTEINE 1-ASSOCIATED PROTEIN 1-RELATED-RELATED"/>
    <property type="match status" value="1"/>
</dbReference>
<reference evidence="5 6" key="1">
    <citation type="submission" date="2023-04" db="EMBL/GenBank/DDBJ databases">
        <title>Genome of Basidiobolus ranarum AG-B5.</title>
        <authorList>
            <person name="Stajich J.E."/>
            <person name="Carter-House D."/>
            <person name="Gryganskyi A."/>
        </authorList>
    </citation>
    <scope>NUCLEOTIDE SEQUENCE [LARGE SCALE GENOMIC DNA]</scope>
    <source>
        <strain evidence="5 6">AG-B5</strain>
    </source>
</reference>
<evidence type="ECO:0000256" key="2">
    <source>
        <dbReference type="PROSITE-ProRule" id="PRU00176"/>
    </source>
</evidence>
<dbReference type="Proteomes" id="UP001479436">
    <property type="component" value="Unassembled WGS sequence"/>
</dbReference>
<dbReference type="Pfam" id="PF00076">
    <property type="entry name" value="RRM_1"/>
    <property type="match status" value="1"/>
</dbReference>
<dbReference type="Gene3D" id="3.30.70.330">
    <property type="match status" value="1"/>
</dbReference>
<proteinExistence type="predicted"/>